<sequence>MMDSIQLALDVHLPKKNPYLKKSLLKHNHVSEETYPLLVSYYTWIRRVNSNLNKADEKHQNEQINNEFHCLCRRNLLFFLTATRQFEVIEKLFSTPSFTTRLNHAMICAKNEQNKIKLIRKKHLLQLINQQHNKLTFLLEKSRHLPIENLNHCLNYFIHFAEKNLIKNVPMQDIDIMDYAFTAFKFCVENLNIRNDFNHEMISLKDSEHPQEKPHATLKRLLLNKHSTFFASTVQIEKKRDIAFRPTVNSCRNGHVLF</sequence>
<organism evidence="1 2">
    <name type="scientific">Legionella sainthelensi</name>
    <dbReference type="NCBI Taxonomy" id="28087"/>
    <lineage>
        <taxon>Bacteria</taxon>
        <taxon>Pseudomonadati</taxon>
        <taxon>Pseudomonadota</taxon>
        <taxon>Gammaproteobacteria</taxon>
        <taxon>Legionellales</taxon>
        <taxon>Legionellaceae</taxon>
        <taxon>Legionella</taxon>
    </lineage>
</organism>
<dbReference type="eggNOG" id="ENOG5031EBC">
    <property type="taxonomic scope" value="Bacteria"/>
</dbReference>
<proteinExistence type="predicted"/>
<protein>
    <submittedName>
        <fullName evidence="1">Uncharacterized protein</fullName>
    </submittedName>
</protein>
<dbReference type="AlphaFoldDB" id="A0A0W0YDC5"/>
<evidence type="ECO:0000313" key="2">
    <source>
        <dbReference type="Proteomes" id="UP000054621"/>
    </source>
</evidence>
<evidence type="ECO:0000313" key="1">
    <source>
        <dbReference type="EMBL" id="KTD54945.1"/>
    </source>
</evidence>
<name>A0A0W0YDC5_9GAMM</name>
<comment type="caution">
    <text evidence="1">The sequence shown here is derived from an EMBL/GenBank/DDBJ whole genome shotgun (WGS) entry which is preliminary data.</text>
</comment>
<dbReference type="RefSeq" id="WP_027269685.1">
    <property type="nucleotide sequence ID" value="NZ_CAAAJE010000001.1"/>
</dbReference>
<gene>
    <name evidence="1" type="ORF">Lsai_2537</name>
</gene>
<dbReference type="Proteomes" id="UP000054621">
    <property type="component" value="Unassembled WGS sequence"/>
</dbReference>
<accession>A0A0W0YDC5</accession>
<dbReference type="EMBL" id="LNYV01000036">
    <property type="protein sequence ID" value="KTD54945.1"/>
    <property type="molecule type" value="Genomic_DNA"/>
</dbReference>
<dbReference type="PATRIC" id="fig|28087.4.peg.2732"/>
<reference evidence="1 2" key="1">
    <citation type="submission" date="2015-11" db="EMBL/GenBank/DDBJ databases">
        <title>Genomic analysis of 38 Legionella species identifies large and diverse effector repertoires.</title>
        <authorList>
            <person name="Burstein D."/>
            <person name="Amaro F."/>
            <person name="Zusman T."/>
            <person name="Lifshitz Z."/>
            <person name="Cohen O."/>
            <person name="Gilbert J.A."/>
            <person name="Pupko T."/>
            <person name="Shuman H.A."/>
            <person name="Segal G."/>
        </authorList>
    </citation>
    <scope>NUCLEOTIDE SEQUENCE [LARGE SCALE GENOMIC DNA]</scope>
    <source>
        <strain evidence="1 2">Mt.St.Helens-4</strain>
    </source>
</reference>
<dbReference type="OrthoDB" id="5653670at2"/>